<dbReference type="Proteomes" id="UP000019737">
    <property type="component" value="Segment"/>
</dbReference>
<keyword evidence="2" id="KW-1185">Reference proteome</keyword>
<dbReference type="GeneID" id="19527216"/>
<dbReference type="EMBL" id="KJ194582">
    <property type="protein sequence ID" value="AHN84047.1"/>
    <property type="molecule type" value="Genomic_DNA"/>
</dbReference>
<protein>
    <recommendedName>
        <fullName evidence="3">Minor tail protein</fullName>
    </recommendedName>
</protein>
<evidence type="ECO:0000313" key="2">
    <source>
        <dbReference type="Proteomes" id="UP000019737"/>
    </source>
</evidence>
<dbReference type="OrthoDB" id="17930at10239"/>
<dbReference type="RefSeq" id="YP_009035931.1">
    <property type="nucleotide sequence ID" value="NC_024209.1"/>
</dbReference>
<name>X2KN63_9CAUD</name>
<gene>
    <name evidence="1" type="primary">36</name>
    <name evidence="1" type="ORF">PBI_HAWKEYE_36</name>
</gene>
<proteinExistence type="predicted"/>
<sequence>MANAIYGKARQKFGEAGINWTADNIKAVLVDVADYTVAIDTHEFLSDIPAIARVATSANLTGKSNVLGVMDVGDFAFTAVTGDPSEAVVFYKDTGNAATSPLISYHDTATGLPVTPNGGDINIVIDSGTNKLFKL</sequence>
<reference evidence="1 2" key="1">
    <citation type="submission" date="2014-01" db="EMBL/GenBank/DDBJ databases">
        <authorList>
            <person name="Schneider V.M."/>
            <person name="Bowman C.A."/>
            <person name="Russell D.A."/>
            <person name="Pope W.H."/>
            <person name="Jacobs-Sera D."/>
            <person name="Hendrix R.W."/>
            <person name="Hatfull G.F."/>
        </authorList>
    </citation>
    <scope>NUCLEOTIDE SEQUENCE [LARGE SCALE GENOMIC DNA]</scope>
</reference>
<dbReference type="KEGG" id="vg:19527216"/>
<evidence type="ECO:0000313" key="1">
    <source>
        <dbReference type="EMBL" id="AHN84047.1"/>
    </source>
</evidence>
<evidence type="ECO:0008006" key="3">
    <source>
        <dbReference type="Google" id="ProtNLM"/>
    </source>
</evidence>
<accession>X2KN63</accession>
<organism evidence="1 2">
    <name type="scientific">Mycobacterium phage Hawkeye</name>
    <dbReference type="NCBI Taxonomy" id="1458711"/>
    <lineage>
        <taxon>Viruses</taxon>
        <taxon>Duplodnaviria</taxon>
        <taxon>Heunggongvirae</taxon>
        <taxon>Uroviricota</taxon>
        <taxon>Caudoviricetes</taxon>
        <taxon>Dclasvirinae</taxon>
        <taxon>Hawkeyevirus</taxon>
        <taxon>Hawkeyevirus hawkeye</taxon>
    </lineage>
</organism>